<dbReference type="Proteomes" id="UP000279833">
    <property type="component" value="Unassembled WGS sequence"/>
</dbReference>
<proteinExistence type="predicted"/>
<evidence type="ECO:0000313" key="2">
    <source>
        <dbReference type="Proteomes" id="UP000279833"/>
    </source>
</evidence>
<dbReference type="AlphaFoldDB" id="A0A183KA19"/>
<reference evidence="3" key="1">
    <citation type="submission" date="2016-06" db="UniProtKB">
        <authorList>
            <consortium name="WormBaseParasite"/>
        </authorList>
    </citation>
    <scope>IDENTIFICATION</scope>
</reference>
<sequence length="259" mass="28841">MYALKDLLLDYVQHTNFECRKGGRFSKVIHEDIKNSTVLRHPNPVYTQSYANNSLRSCDAVREDGHTFGQCLSSGRFHSFNSCKFRNSMCYECGDIGYIQSVCNTTVHLAATNIKSCNSESIKSSIPNDHLSLSPVSKDSVESYGSSELNGIQNSCETTVLNQPTYQIFHVIAPDVVFPNGSLISDEIPCKSEENMLSEHNYDRKLDVVLMGANFSNDPMLCNDIPNKFEETISEESNLDAISIIICPHNSFVSCGKLV</sequence>
<accession>A0A183KA19</accession>
<evidence type="ECO:0000313" key="3">
    <source>
        <dbReference type="WBParaSite" id="SCUD_0001185201-mRNA-1"/>
    </source>
</evidence>
<dbReference type="EMBL" id="UZAK01034694">
    <property type="protein sequence ID" value="VDP46328.1"/>
    <property type="molecule type" value="Genomic_DNA"/>
</dbReference>
<evidence type="ECO:0000313" key="1">
    <source>
        <dbReference type="EMBL" id="VDP46328.1"/>
    </source>
</evidence>
<gene>
    <name evidence="1" type="ORF">SCUD_LOCUS11852</name>
</gene>
<name>A0A183KA19_9TREM</name>
<protein>
    <submittedName>
        <fullName evidence="3">CCHC-type domain-containing protein</fullName>
    </submittedName>
</protein>
<reference evidence="1 2" key="2">
    <citation type="submission" date="2018-11" db="EMBL/GenBank/DDBJ databases">
        <authorList>
            <consortium name="Pathogen Informatics"/>
        </authorList>
    </citation>
    <scope>NUCLEOTIDE SEQUENCE [LARGE SCALE GENOMIC DNA]</scope>
    <source>
        <strain evidence="1">Dakar</strain>
        <strain evidence="2">Dakar, Senegal</strain>
    </source>
</reference>
<keyword evidence="2" id="KW-1185">Reference proteome</keyword>
<dbReference type="WBParaSite" id="SCUD_0001185201-mRNA-1">
    <property type="protein sequence ID" value="SCUD_0001185201-mRNA-1"/>
    <property type="gene ID" value="SCUD_0001185201"/>
</dbReference>
<organism evidence="3">
    <name type="scientific">Schistosoma curassoni</name>
    <dbReference type="NCBI Taxonomy" id="6186"/>
    <lineage>
        <taxon>Eukaryota</taxon>
        <taxon>Metazoa</taxon>
        <taxon>Spiralia</taxon>
        <taxon>Lophotrochozoa</taxon>
        <taxon>Platyhelminthes</taxon>
        <taxon>Trematoda</taxon>
        <taxon>Digenea</taxon>
        <taxon>Strigeidida</taxon>
        <taxon>Schistosomatoidea</taxon>
        <taxon>Schistosomatidae</taxon>
        <taxon>Schistosoma</taxon>
    </lineage>
</organism>